<dbReference type="Proteomes" id="UP001465755">
    <property type="component" value="Unassembled WGS sequence"/>
</dbReference>
<dbReference type="AlphaFoldDB" id="A0AAW1NRN3"/>
<evidence type="ECO:0000313" key="8">
    <source>
        <dbReference type="EMBL" id="KAK9795927.1"/>
    </source>
</evidence>
<dbReference type="InterPro" id="IPR002528">
    <property type="entry name" value="MATE_fam"/>
</dbReference>
<feature type="transmembrane region" description="Helical" evidence="6">
    <location>
        <begin position="185"/>
        <end position="212"/>
    </location>
</feature>
<name>A0AAW1NRN3_9CHLO</name>
<feature type="transmembrane region" description="Helical" evidence="6">
    <location>
        <begin position="371"/>
        <end position="392"/>
    </location>
</feature>
<sequence length="620" mass="65317">MSGDSAQQPLLEDLDDSADGAGPKVDSKDINWATELIDLLKLAAPACLQLCAQQGLVVASQALVGHIGPDALAAASIGITWFNLIFYILLGVTSALDTLGAQAYGANDRTAVVVWGWCSAIVLGGLSAVMALAMWISPLVAVHFFRQPHHIAEMVGTYCRYMIPSLWPFVWAITIMKVMQAQNVMWFPALATAFVCVANVGITWGLIVLYGFQGAAAATSVSRTLLFLIVAAYALIVGTSRLDERGVVEDGAVSEESSPLKGAHHGRLATVEEEESMFKLAWTAAQPRLLWRFLQLGMPGAIMMSADASSFDVTTALAGMLSTVAVDAHTIMLTLCVFVFISFPFGVATASTIRVGNLLGAGQAQLARASGILCIGTGTLFLSLAGVAIYALRWRIGSWFVEDAEVQAAVASIAPIAALYQFPDGILGTAGGVLRGMGRQSAIMIFNLAGFWGTGVPCGYIFTFKLHRGIVGLWWGIFTGVCVTATLCVIALCMTDWDAEVKRAKQWAAEEAQEAEALNAAVDSAVAGTTPAGGDGPACLPRPSSAVSLHRASITPNMPMGRSPLQRPSFFSHTNAAHGLSYPSSLLHGSSGSLTHGGLLTARVRGSRDSLVHGSRDSLV</sequence>
<comment type="caution">
    <text evidence="8">The sequence shown here is derived from an EMBL/GenBank/DDBJ whole genome shotgun (WGS) entry which is preliminary data.</text>
</comment>
<feature type="transmembrane region" description="Helical" evidence="6">
    <location>
        <begin position="330"/>
        <end position="350"/>
    </location>
</feature>
<keyword evidence="5 6" id="KW-0472">Membrane</keyword>
<evidence type="ECO:0000256" key="2">
    <source>
        <dbReference type="ARBA" id="ARBA00010199"/>
    </source>
</evidence>
<feature type="transmembrane region" description="Helical" evidence="6">
    <location>
        <begin position="112"/>
        <end position="137"/>
    </location>
</feature>
<feature type="transmembrane region" description="Helical" evidence="6">
    <location>
        <begin position="158"/>
        <end position="179"/>
    </location>
</feature>
<evidence type="ECO:0000313" key="9">
    <source>
        <dbReference type="Proteomes" id="UP001465755"/>
    </source>
</evidence>
<feature type="transmembrane region" description="Helical" evidence="6">
    <location>
        <begin position="71"/>
        <end position="92"/>
    </location>
</feature>
<comment type="subcellular location">
    <subcellularLocation>
        <location evidence="1">Membrane</location>
        <topology evidence="1">Multi-pass membrane protein</topology>
    </subcellularLocation>
</comment>
<keyword evidence="4 6" id="KW-1133">Transmembrane helix</keyword>
<feature type="transmembrane region" description="Helical" evidence="6">
    <location>
        <begin position="443"/>
        <end position="462"/>
    </location>
</feature>
<protein>
    <recommendedName>
        <fullName evidence="6">Protein DETOXIFICATION</fullName>
    </recommendedName>
    <alternativeName>
        <fullName evidence="6">Multidrug and toxic compound extrusion protein</fullName>
    </alternativeName>
</protein>
<keyword evidence="9" id="KW-1185">Reference proteome</keyword>
<evidence type="ECO:0000256" key="1">
    <source>
        <dbReference type="ARBA" id="ARBA00004141"/>
    </source>
</evidence>
<gene>
    <name evidence="8" type="ORF">WJX73_005380</name>
</gene>
<dbReference type="Pfam" id="PF01554">
    <property type="entry name" value="MatE"/>
    <property type="match status" value="2"/>
</dbReference>
<dbReference type="GO" id="GO:0015297">
    <property type="term" value="F:antiporter activity"/>
    <property type="evidence" value="ECO:0007669"/>
    <property type="project" value="InterPro"/>
</dbReference>
<evidence type="ECO:0000256" key="6">
    <source>
        <dbReference type="RuleBase" id="RU004914"/>
    </source>
</evidence>
<comment type="similarity">
    <text evidence="2 6">Belongs to the multi antimicrobial extrusion (MATE) (TC 2.A.66.1) family.</text>
</comment>
<dbReference type="GO" id="GO:0042910">
    <property type="term" value="F:xenobiotic transmembrane transporter activity"/>
    <property type="evidence" value="ECO:0007669"/>
    <property type="project" value="InterPro"/>
</dbReference>
<evidence type="ECO:0000256" key="7">
    <source>
        <dbReference type="SAM" id="MobiDB-lite"/>
    </source>
</evidence>
<dbReference type="InterPro" id="IPR045069">
    <property type="entry name" value="MATE_euk"/>
</dbReference>
<feature type="transmembrane region" description="Helical" evidence="6">
    <location>
        <begin position="224"/>
        <end position="242"/>
    </location>
</feature>
<proteinExistence type="inferred from homology"/>
<evidence type="ECO:0000256" key="3">
    <source>
        <dbReference type="ARBA" id="ARBA00022692"/>
    </source>
</evidence>
<feature type="region of interest" description="Disordered" evidence="7">
    <location>
        <begin position="1"/>
        <end position="23"/>
    </location>
</feature>
<feature type="transmembrane region" description="Helical" evidence="6">
    <location>
        <begin position="404"/>
        <end position="422"/>
    </location>
</feature>
<dbReference type="GO" id="GO:0016020">
    <property type="term" value="C:membrane"/>
    <property type="evidence" value="ECO:0007669"/>
    <property type="project" value="UniProtKB-SubCell"/>
</dbReference>
<evidence type="ECO:0000256" key="5">
    <source>
        <dbReference type="ARBA" id="ARBA00023136"/>
    </source>
</evidence>
<dbReference type="PANTHER" id="PTHR11206">
    <property type="entry name" value="MULTIDRUG RESISTANCE PROTEIN"/>
    <property type="match status" value="1"/>
</dbReference>
<reference evidence="8 9" key="1">
    <citation type="journal article" date="2024" name="Nat. Commun.">
        <title>Phylogenomics reveals the evolutionary origins of lichenization in chlorophyte algae.</title>
        <authorList>
            <person name="Puginier C."/>
            <person name="Libourel C."/>
            <person name="Otte J."/>
            <person name="Skaloud P."/>
            <person name="Haon M."/>
            <person name="Grisel S."/>
            <person name="Petersen M."/>
            <person name="Berrin J.G."/>
            <person name="Delaux P.M."/>
            <person name="Dal Grande F."/>
            <person name="Keller J."/>
        </authorList>
    </citation>
    <scope>NUCLEOTIDE SEQUENCE [LARGE SCALE GENOMIC DNA]</scope>
    <source>
        <strain evidence="8 9">SAG 2036</strain>
    </source>
</reference>
<dbReference type="CDD" id="cd13132">
    <property type="entry name" value="MATE_eukaryotic"/>
    <property type="match status" value="1"/>
</dbReference>
<dbReference type="GO" id="GO:1990961">
    <property type="term" value="P:xenobiotic detoxification by transmembrane export across the plasma membrane"/>
    <property type="evidence" value="ECO:0007669"/>
    <property type="project" value="InterPro"/>
</dbReference>
<organism evidence="8 9">
    <name type="scientific">Symbiochloris irregularis</name>
    <dbReference type="NCBI Taxonomy" id="706552"/>
    <lineage>
        <taxon>Eukaryota</taxon>
        <taxon>Viridiplantae</taxon>
        <taxon>Chlorophyta</taxon>
        <taxon>core chlorophytes</taxon>
        <taxon>Trebouxiophyceae</taxon>
        <taxon>Trebouxiales</taxon>
        <taxon>Trebouxiaceae</taxon>
        <taxon>Symbiochloris</taxon>
    </lineage>
</organism>
<dbReference type="EMBL" id="JALJOQ010000121">
    <property type="protein sequence ID" value="KAK9795927.1"/>
    <property type="molecule type" value="Genomic_DNA"/>
</dbReference>
<accession>A0AAW1NRN3</accession>
<feature type="transmembrane region" description="Helical" evidence="6">
    <location>
        <begin position="474"/>
        <end position="495"/>
    </location>
</feature>
<evidence type="ECO:0000256" key="4">
    <source>
        <dbReference type="ARBA" id="ARBA00022989"/>
    </source>
</evidence>
<keyword evidence="3 6" id="KW-0812">Transmembrane</keyword>